<gene>
    <name evidence="1" type="ORF">SAMN05421818_1095</name>
</gene>
<organism evidence="1 2">
    <name type="scientific">Myroides phaeus</name>
    <dbReference type="NCBI Taxonomy" id="702745"/>
    <lineage>
        <taxon>Bacteria</taxon>
        <taxon>Pseudomonadati</taxon>
        <taxon>Bacteroidota</taxon>
        <taxon>Flavobacteriia</taxon>
        <taxon>Flavobacteriales</taxon>
        <taxon>Flavobacteriaceae</taxon>
        <taxon>Myroides</taxon>
    </lineage>
</organism>
<dbReference type="PROSITE" id="PS51257">
    <property type="entry name" value="PROKAR_LIPOPROTEIN"/>
    <property type="match status" value="1"/>
</dbReference>
<accession>A0A1G8E177</accession>
<sequence length="206" mass="23195">MRKVFGILLLAVGLFSCENESTTSDPGIQAMANNEEFTTGVKFETWRPQYNRASVNQDNILSLVAETDSTRFVLRVPYTLFSNDSKEKLYLGDVGKLGKQEGVEGLAGYAQYYLLDNIDRKVLGKYVTQDSNKEITDVGIVVFDAEEKQVPGTISGTFYANLKKIEMSDEDKNKLTPAQKIRVDKLRDKKSFHDGVFFRIKLEAAK</sequence>
<evidence type="ECO:0000313" key="2">
    <source>
        <dbReference type="Proteomes" id="UP000243588"/>
    </source>
</evidence>
<protein>
    <recommendedName>
        <fullName evidence="3">Lipoprotein</fullName>
    </recommendedName>
</protein>
<dbReference type="EMBL" id="FNDQ01000009">
    <property type="protein sequence ID" value="SDH63571.1"/>
    <property type="molecule type" value="Genomic_DNA"/>
</dbReference>
<evidence type="ECO:0000313" key="1">
    <source>
        <dbReference type="EMBL" id="SDH63571.1"/>
    </source>
</evidence>
<dbReference type="Proteomes" id="UP000243588">
    <property type="component" value="Unassembled WGS sequence"/>
</dbReference>
<reference evidence="2" key="1">
    <citation type="submission" date="2016-10" db="EMBL/GenBank/DDBJ databases">
        <authorList>
            <person name="Varghese N."/>
            <person name="Submissions S."/>
        </authorList>
    </citation>
    <scope>NUCLEOTIDE SEQUENCE [LARGE SCALE GENOMIC DNA]</scope>
    <source>
        <strain evidence="2">DSM 23313</strain>
    </source>
</reference>
<dbReference type="STRING" id="702745.SAMN05421818_1095"/>
<proteinExistence type="predicted"/>
<dbReference type="RefSeq" id="WP_090407702.1">
    <property type="nucleotide sequence ID" value="NZ_FNDQ01000009.1"/>
</dbReference>
<dbReference type="AlphaFoldDB" id="A0A1G8E177"/>
<name>A0A1G8E177_9FLAO</name>
<keyword evidence="2" id="KW-1185">Reference proteome</keyword>
<evidence type="ECO:0008006" key="3">
    <source>
        <dbReference type="Google" id="ProtNLM"/>
    </source>
</evidence>